<comment type="similarity">
    <text evidence="1">Belongs to the BLOC1S2 family.</text>
</comment>
<reference evidence="3 4" key="1">
    <citation type="journal article" date="2023" name="Sci. Data">
        <title>Genome assembly of the Korean intertidal mud-creeper Batillaria attramentaria.</title>
        <authorList>
            <person name="Patra A.K."/>
            <person name="Ho P.T."/>
            <person name="Jun S."/>
            <person name="Lee S.J."/>
            <person name="Kim Y."/>
            <person name="Won Y.J."/>
        </authorList>
    </citation>
    <scope>NUCLEOTIDE SEQUENCE [LARGE SCALE GENOMIC DNA]</scope>
    <source>
        <strain evidence="3">Wonlab-2016</strain>
    </source>
</reference>
<evidence type="ECO:0008006" key="5">
    <source>
        <dbReference type="Google" id="ProtNLM"/>
    </source>
</evidence>
<dbReference type="Proteomes" id="UP001519460">
    <property type="component" value="Unassembled WGS sequence"/>
</dbReference>
<protein>
    <recommendedName>
        <fullName evidence="5">Biogenesis of lysosome-related organelles complex 1 subunit 2</fullName>
    </recommendedName>
</protein>
<dbReference type="AlphaFoldDB" id="A0ABD0M777"/>
<dbReference type="PANTHER" id="PTHR46479:SF1">
    <property type="entry name" value="BIOGENESIS OF LYSOSOME-RELATED ORGANELLES COMPLEX 1 SUBUNIT 2"/>
    <property type="match status" value="1"/>
</dbReference>
<evidence type="ECO:0000256" key="1">
    <source>
        <dbReference type="ARBA" id="ARBA00008468"/>
    </source>
</evidence>
<organism evidence="3 4">
    <name type="scientific">Batillaria attramentaria</name>
    <dbReference type="NCBI Taxonomy" id="370345"/>
    <lineage>
        <taxon>Eukaryota</taxon>
        <taxon>Metazoa</taxon>
        <taxon>Spiralia</taxon>
        <taxon>Lophotrochozoa</taxon>
        <taxon>Mollusca</taxon>
        <taxon>Gastropoda</taxon>
        <taxon>Caenogastropoda</taxon>
        <taxon>Sorbeoconcha</taxon>
        <taxon>Cerithioidea</taxon>
        <taxon>Batillariidae</taxon>
        <taxon>Batillaria</taxon>
    </lineage>
</organism>
<sequence length="136" mass="15627">MAEKQEQPTSGEKVPEVEESEEAKEPPPVDVVDLCHETFQKTAEYLRGELEGTIEDYKLLEKMNKITICKYSEMKHIGLSIGSALQELNEKYKSLQPYLDQIDAIEESVASLEQAAYSLDHYSKRLEAKFKTLERR</sequence>
<keyword evidence="4" id="KW-1185">Reference proteome</keyword>
<evidence type="ECO:0000256" key="2">
    <source>
        <dbReference type="SAM" id="MobiDB-lite"/>
    </source>
</evidence>
<comment type="caution">
    <text evidence="3">The sequence shown here is derived from an EMBL/GenBank/DDBJ whole genome shotgun (WGS) entry which is preliminary data.</text>
</comment>
<feature type="region of interest" description="Disordered" evidence="2">
    <location>
        <begin position="1"/>
        <end position="29"/>
    </location>
</feature>
<dbReference type="InterPro" id="IPR019269">
    <property type="entry name" value="BLOC1_su2"/>
</dbReference>
<proteinExistence type="inferred from homology"/>
<evidence type="ECO:0000313" key="4">
    <source>
        <dbReference type="Proteomes" id="UP001519460"/>
    </source>
</evidence>
<dbReference type="EMBL" id="JACVVK020000004">
    <property type="protein sequence ID" value="KAK7507234.1"/>
    <property type="molecule type" value="Genomic_DNA"/>
</dbReference>
<gene>
    <name evidence="3" type="ORF">BaRGS_00001169</name>
</gene>
<name>A0ABD0M777_9CAEN</name>
<dbReference type="Pfam" id="PF10046">
    <property type="entry name" value="BLOC1_2"/>
    <property type="match status" value="1"/>
</dbReference>
<accession>A0ABD0M777</accession>
<evidence type="ECO:0000313" key="3">
    <source>
        <dbReference type="EMBL" id="KAK7507234.1"/>
    </source>
</evidence>
<dbReference type="PANTHER" id="PTHR46479">
    <property type="entry name" value="BIOGENESIS OF LYSOSOME-RELATED ORGANELLES COMPLEX 1 SUBUNIT 2"/>
    <property type="match status" value="1"/>
</dbReference>